<accession>A0A8J6NKN8</accession>
<dbReference type="AlphaFoldDB" id="A0A8J6NKN8"/>
<dbReference type="PROSITE" id="PS50043">
    <property type="entry name" value="HTH_LUXR_2"/>
    <property type="match status" value="1"/>
</dbReference>
<dbReference type="Pfam" id="PF00196">
    <property type="entry name" value="GerE"/>
    <property type="match status" value="1"/>
</dbReference>
<proteinExistence type="predicted"/>
<dbReference type="Gene3D" id="1.10.10.10">
    <property type="entry name" value="Winged helix-like DNA-binding domain superfamily/Winged helix DNA-binding domain"/>
    <property type="match status" value="1"/>
</dbReference>
<sequence length="160" mass="18192">MSENGFGFMRRSLKRKIEKLLRSQAAPGRKTKLPSQLNTKDLVVALDDAVLQKLSEMAHQDDMDTGPFVLSLLNEAAHGQDSQYLVDLWQQLTRREQEVAALACQGMTNPEIAEALHISGETVKKHISSLLHKFQIRGRGVLRWMLEGWNFDNPKTPWKI</sequence>
<reference evidence="5 6" key="1">
    <citation type="submission" date="2020-08" db="EMBL/GenBank/DDBJ databases">
        <title>Bridging the membrane lipid divide: bacteria of the FCB group superphylum have the potential to synthesize archaeal ether lipids.</title>
        <authorList>
            <person name="Villanueva L."/>
            <person name="Von Meijenfeldt F.A.B."/>
            <person name="Westbye A.B."/>
            <person name="Yadav S."/>
            <person name="Hopmans E.C."/>
            <person name="Dutilh B.E."/>
            <person name="Sinninghe Damste J.S."/>
        </authorList>
    </citation>
    <scope>NUCLEOTIDE SEQUENCE [LARGE SCALE GENOMIC DNA]</scope>
    <source>
        <strain evidence="5">NIOZ-UU36</strain>
    </source>
</reference>
<dbReference type="GO" id="GO:0006355">
    <property type="term" value="P:regulation of DNA-templated transcription"/>
    <property type="evidence" value="ECO:0007669"/>
    <property type="project" value="InterPro"/>
</dbReference>
<gene>
    <name evidence="5" type="ORF">H8E29_05785</name>
</gene>
<dbReference type="EMBL" id="JACNJN010000078">
    <property type="protein sequence ID" value="MBC8334756.1"/>
    <property type="molecule type" value="Genomic_DNA"/>
</dbReference>
<dbReference type="PROSITE" id="PS00622">
    <property type="entry name" value="HTH_LUXR_1"/>
    <property type="match status" value="1"/>
</dbReference>
<comment type="caution">
    <text evidence="5">The sequence shown here is derived from an EMBL/GenBank/DDBJ whole genome shotgun (WGS) entry which is preliminary data.</text>
</comment>
<organism evidence="5 6">
    <name type="scientific">Candidatus Desulfolinea nitratireducens</name>
    <dbReference type="NCBI Taxonomy" id="2841698"/>
    <lineage>
        <taxon>Bacteria</taxon>
        <taxon>Bacillati</taxon>
        <taxon>Chloroflexota</taxon>
        <taxon>Anaerolineae</taxon>
        <taxon>Anaerolineales</taxon>
        <taxon>Anaerolineales incertae sedis</taxon>
        <taxon>Candidatus Desulfolinea</taxon>
    </lineage>
</organism>
<evidence type="ECO:0000313" key="6">
    <source>
        <dbReference type="Proteomes" id="UP000614469"/>
    </source>
</evidence>
<keyword evidence="2" id="KW-0238">DNA-binding</keyword>
<dbReference type="PANTHER" id="PTHR44688:SF16">
    <property type="entry name" value="DNA-BINDING TRANSCRIPTIONAL ACTIVATOR DEVR_DOSR"/>
    <property type="match status" value="1"/>
</dbReference>
<evidence type="ECO:0000256" key="1">
    <source>
        <dbReference type="ARBA" id="ARBA00023015"/>
    </source>
</evidence>
<evidence type="ECO:0000256" key="2">
    <source>
        <dbReference type="ARBA" id="ARBA00023125"/>
    </source>
</evidence>
<dbReference type="InterPro" id="IPR036388">
    <property type="entry name" value="WH-like_DNA-bd_sf"/>
</dbReference>
<dbReference type="PANTHER" id="PTHR44688">
    <property type="entry name" value="DNA-BINDING TRANSCRIPTIONAL ACTIVATOR DEVR_DOSR"/>
    <property type="match status" value="1"/>
</dbReference>
<dbReference type="PRINTS" id="PR00038">
    <property type="entry name" value="HTHLUXR"/>
</dbReference>
<dbReference type="SMART" id="SM00421">
    <property type="entry name" value="HTH_LUXR"/>
    <property type="match status" value="1"/>
</dbReference>
<dbReference type="GO" id="GO:0003677">
    <property type="term" value="F:DNA binding"/>
    <property type="evidence" value="ECO:0007669"/>
    <property type="project" value="UniProtKB-KW"/>
</dbReference>
<dbReference type="SUPFAM" id="SSF46894">
    <property type="entry name" value="C-terminal effector domain of the bipartite response regulators"/>
    <property type="match status" value="1"/>
</dbReference>
<dbReference type="InterPro" id="IPR016032">
    <property type="entry name" value="Sig_transdc_resp-reg_C-effctor"/>
</dbReference>
<keyword evidence="1" id="KW-0805">Transcription regulation</keyword>
<feature type="domain" description="HTH luxR-type" evidence="4">
    <location>
        <begin position="85"/>
        <end position="149"/>
    </location>
</feature>
<evidence type="ECO:0000313" key="5">
    <source>
        <dbReference type="EMBL" id="MBC8334756.1"/>
    </source>
</evidence>
<dbReference type="Proteomes" id="UP000614469">
    <property type="component" value="Unassembled WGS sequence"/>
</dbReference>
<dbReference type="InterPro" id="IPR000792">
    <property type="entry name" value="Tscrpt_reg_LuxR_C"/>
</dbReference>
<evidence type="ECO:0000256" key="3">
    <source>
        <dbReference type="ARBA" id="ARBA00023163"/>
    </source>
</evidence>
<dbReference type="CDD" id="cd06170">
    <property type="entry name" value="LuxR_C_like"/>
    <property type="match status" value="1"/>
</dbReference>
<evidence type="ECO:0000259" key="4">
    <source>
        <dbReference type="PROSITE" id="PS50043"/>
    </source>
</evidence>
<name>A0A8J6NKN8_9CHLR</name>
<keyword evidence="3" id="KW-0804">Transcription</keyword>
<protein>
    <submittedName>
        <fullName evidence="5">Helix-turn-helix transcriptional regulator</fullName>
    </submittedName>
</protein>